<proteinExistence type="predicted"/>
<keyword evidence="1" id="KW-1185">Reference proteome</keyword>
<organism evidence="1 2">
    <name type="scientific">Globodera pallida</name>
    <name type="common">Potato cyst nematode worm</name>
    <name type="synonym">Heterodera pallida</name>
    <dbReference type="NCBI Taxonomy" id="36090"/>
    <lineage>
        <taxon>Eukaryota</taxon>
        <taxon>Metazoa</taxon>
        <taxon>Ecdysozoa</taxon>
        <taxon>Nematoda</taxon>
        <taxon>Chromadorea</taxon>
        <taxon>Rhabditida</taxon>
        <taxon>Tylenchina</taxon>
        <taxon>Tylenchomorpha</taxon>
        <taxon>Tylenchoidea</taxon>
        <taxon>Heteroderidae</taxon>
        <taxon>Heteroderinae</taxon>
        <taxon>Globodera</taxon>
    </lineage>
</organism>
<accession>A0A183CSM3</accession>
<name>A0A183CSM3_GLOPA</name>
<dbReference type="AlphaFoldDB" id="A0A183CSM3"/>
<protein>
    <submittedName>
        <fullName evidence="2">Glyco_hydro_3 domain-containing protein</fullName>
    </submittedName>
</protein>
<evidence type="ECO:0000313" key="2">
    <source>
        <dbReference type="WBParaSite" id="GPLIN_001588100"/>
    </source>
</evidence>
<reference evidence="2" key="2">
    <citation type="submission" date="2016-06" db="UniProtKB">
        <authorList>
            <consortium name="WormBaseParasite"/>
        </authorList>
    </citation>
    <scope>IDENTIFICATION</scope>
</reference>
<evidence type="ECO:0000313" key="1">
    <source>
        <dbReference type="Proteomes" id="UP000050741"/>
    </source>
</evidence>
<sequence length="53" mass="5668">FLQQPCVIILLKNLDHGRPDLATATAAITDLAERGHAVLANRRGGGGIRMDTE</sequence>
<reference evidence="1" key="1">
    <citation type="submission" date="2014-05" db="EMBL/GenBank/DDBJ databases">
        <title>The genome and life-stage specific transcriptomes of Globodera pallida elucidate key aspects of plant parasitism by a cyst nematode.</title>
        <authorList>
            <person name="Cotton J.A."/>
            <person name="Lilley C.J."/>
            <person name="Jones L.M."/>
            <person name="Kikuchi T."/>
            <person name="Reid A.J."/>
            <person name="Thorpe P."/>
            <person name="Tsai I.J."/>
            <person name="Beasley H."/>
            <person name="Blok V."/>
            <person name="Cock P.J.A."/>
            <person name="Van den Akker S.E."/>
            <person name="Holroyd N."/>
            <person name="Hunt M."/>
            <person name="Mantelin S."/>
            <person name="Naghra H."/>
            <person name="Pain A."/>
            <person name="Palomares-Rius J.E."/>
            <person name="Zarowiecki M."/>
            <person name="Berriman M."/>
            <person name="Jones J.T."/>
            <person name="Urwin P.E."/>
        </authorList>
    </citation>
    <scope>NUCLEOTIDE SEQUENCE [LARGE SCALE GENOMIC DNA]</scope>
    <source>
        <strain evidence="1">Lindley</strain>
    </source>
</reference>
<dbReference type="Proteomes" id="UP000050741">
    <property type="component" value="Unassembled WGS sequence"/>
</dbReference>
<dbReference type="WBParaSite" id="GPLIN_001588100">
    <property type="protein sequence ID" value="GPLIN_001588100"/>
    <property type="gene ID" value="GPLIN_001588100"/>
</dbReference>